<keyword evidence="2" id="KW-0808">Transferase</keyword>
<dbReference type="Proteomes" id="UP000239241">
    <property type="component" value="Unassembled WGS sequence"/>
</dbReference>
<dbReference type="Gene3D" id="3.40.630.30">
    <property type="match status" value="1"/>
</dbReference>
<dbReference type="RefSeq" id="WP_104289905.1">
    <property type="nucleotide sequence ID" value="NZ_PSXY01000007.1"/>
</dbReference>
<comment type="caution">
    <text evidence="2">The sequence shown here is derived from an EMBL/GenBank/DDBJ whole genome shotgun (WGS) entry which is preliminary data.</text>
</comment>
<dbReference type="AlphaFoldDB" id="A0A2S5VUW2"/>
<dbReference type="EMBL" id="PSXY01000007">
    <property type="protein sequence ID" value="PPF68775.1"/>
    <property type="molecule type" value="Genomic_DNA"/>
</dbReference>
<dbReference type="SUPFAM" id="SSF55729">
    <property type="entry name" value="Acyl-CoA N-acyltransferases (Nat)"/>
    <property type="match status" value="1"/>
</dbReference>
<reference evidence="2 3" key="1">
    <citation type="submission" date="2018-02" db="EMBL/GenBank/DDBJ databases">
        <title>Bacteriophage NCPPB3778 and a type I-E CRISPR drive the evolution of the US Biological Select Agent, Rathayibacter toxicus.</title>
        <authorList>
            <person name="Davis E.W.II."/>
            <person name="Tabima J.F."/>
            <person name="Weisberg A.J."/>
            <person name="Lopes L.D."/>
            <person name="Wiseman M.S."/>
            <person name="Wiseman M.S."/>
            <person name="Pupko T."/>
            <person name="Belcher M.S."/>
            <person name="Sechler A.J."/>
            <person name="Tancos M.A."/>
            <person name="Schroeder B.K."/>
            <person name="Murray T.D."/>
            <person name="Luster D.G."/>
            <person name="Schneider W.L."/>
            <person name="Rogers E."/>
            <person name="Andreote F.D."/>
            <person name="Grunwald N.J."/>
            <person name="Putnam M.L."/>
            <person name="Chang J.H."/>
        </authorList>
    </citation>
    <scope>NUCLEOTIDE SEQUENCE [LARGE SCALE GENOMIC DNA]</scope>
    <source>
        <strain evidence="2 3">AY1B3</strain>
    </source>
</reference>
<evidence type="ECO:0000313" key="3">
    <source>
        <dbReference type="Proteomes" id="UP000239241"/>
    </source>
</evidence>
<evidence type="ECO:0000259" key="1">
    <source>
        <dbReference type="PROSITE" id="PS51186"/>
    </source>
</evidence>
<dbReference type="InterPro" id="IPR016181">
    <property type="entry name" value="Acyl_CoA_acyltransferase"/>
</dbReference>
<proteinExistence type="predicted"/>
<accession>A0A2S5VUW2</accession>
<dbReference type="GO" id="GO:0016747">
    <property type="term" value="F:acyltransferase activity, transferring groups other than amino-acyl groups"/>
    <property type="evidence" value="ECO:0007669"/>
    <property type="project" value="InterPro"/>
</dbReference>
<evidence type="ECO:0000313" key="2">
    <source>
        <dbReference type="EMBL" id="PPF68775.1"/>
    </source>
</evidence>
<organism evidence="2 3">
    <name type="scientific">Clavibacter michiganensis</name>
    <dbReference type="NCBI Taxonomy" id="28447"/>
    <lineage>
        <taxon>Bacteria</taxon>
        <taxon>Bacillati</taxon>
        <taxon>Actinomycetota</taxon>
        <taxon>Actinomycetes</taxon>
        <taxon>Micrococcales</taxon>
        <taxon>Microbacteriaceae</taxon>
        <taxon>Clavibacter</taxon>
    </lineage>
</organism>
<dbReference type="Pfam" id="PF00583">
    <property type="entry name" value="Acetyltransf_1"/>
    <property type="match status" value="1"/>
</dbReference>
<sequence>MTMMLRTPAAADLTRVASDLARWQSDEWPGFLHPGDLGWHSLVGAERTAADVRVWAYDGTTVAIGLLDEPDLLRMAVDPSVSDDESVAAHIRRDLEDPEQGVLAAGEAVIEARGAHALQDSLRTEGWVDDEPWTPLQLRLDEPLDVERLKRAAVRVASVGPDEAATWIAVHWSAFRATPLDDETRARFMQRWTTMATGPFADLAQHLIAFDSDEAPVAVTSVWAAGPGRPGLIEPMGVHKAHHGRGYGVAITLAGARALQQAGSSSAVVVAEGSNDGALATYVAAGFVPSTPVTDLSRA</sequence>
<name>A0A2S5VUW2_9MICO</name>
<dbReference type="PROSITE" id="PS51186">
    <property type="entry name" value="GNAT"/>
    <property type="match status" value="1"/>
</dbReference>
<dbReference type="InterPro" id="IPR000182">
    <property type="entry name" value="GNAT_dom"/>
</dbReference>
<feature type="domain" description="N-acetyltransferase" evidence="1">
    <location>
        <begin position="154"/>
        <end position="299"/>
    </location>
</feature>
<protein>
    <submittedName>
        <fullName evidence="2">GNAT family N-acetyltransferase</fullName>
    </submittedName>
</protein>
<gene>
    <name evidence="2" type="ORF">C5E16_05775</name>
</gene>